<organism evidence="1 2">
    <name type="scientific">Thermophilibacter provencensis</name>
    <dbReference type="NCBI Taxonomy" id="1852386"/>
    <lineage>
        <taxon>Bacteria</taxon>
        <taxon>Bacillati</taxon>
        <taxon>Actinomycetota</taxon>
        <taxon>Coriobacteriia</taxon>
        <taxon>Coriobacteriales</taxon>
        <taxon>Atopobiaceae</taxon>
        <taxon>Thermophilibacter</taxon>
    </lineage>
</organism>
<protein>
    <submittedName>
        <fullName evidence="1">Uncharacterized protein</fullName>
    </submittedName>
</protein>
<dbReference type="Proteomes" id="UP000697330">
    <property type="component" value="Unassembled WGS sequence"/>
</dbReference>
<sequence>METSLFWDAQENSEGVLDRVYNSDDFAAMFAGFWGDGLIPNTSTALLVEPIENSFAVVVNPGDAFIKGRFYRNTEDRQFTLANGNANERIDYIALRFDSERRSVYLKYLEGAEGEGNPLYARSAALFDLLLAKITVPANAQYLTDEMVEDLRGTSECPWINLRFDLDAITSSFQVWYDNVRELLDEDAAVHLQGEIDELEAKHDSDVATLNSAIANLVVQNQGLQEQLDNERHYDAVIKDGNIYLNTRPYDASIDTDIP</sequence>
<evidence type="ECO:0000313" key="1">
    <source>
        <dbReference type="EMBL" id="HJF44410.1"/>
    </source>
</evidence>
<name>A0A921KKK3_9ACTN</name>
<gene>
    <name evidence="1" type="ORF">K8U72_01285</name>
</gene>
<proteinExistence type="predicted"/>
<reference evidence="1" key="2">
    <citation type="submission" date="2021-09" db="EMBL/GenBank/DDBJ databases">
        <authorList>
            <person name="Gilroy R."/>
        </authorList>
    </citation>
    <scope>NUCLEOTIDE SEQUENCE</scope>
    <source>
        <strain evidence="1">CHK124-7917</strain>
    </source>
</reference>
<dbReference type="AlphaFoldDB" id="A0A921KKK3"/>
<evidence type="ECO:0000313" key="2">
    <source>
        <dbReference type="Proteomes" id="UP000697330"/>
    </source>
</evidence>
<dbReference type="EMBL" id="DYWQ01000016">
    <property type="protein sequence ID" value="HJF44410.1"/>
    <property type="molecule type" value="Genomic_DNA"/>
</dbReference>
<comment type="caution">
    <text evidence="1">The sequence shown here is derived from an EMBL/GenBank/DDBJ whole genome shotgun (WGS) entry which is preliminary data.</text>
</comment>
<accession>A0A921KKK3</accession>
<reference evidence="1" key="1">
    <citation type="journal article" date="2021" name="PeerJ">
        <title>Extensive microbial diversity within the chicken gut microbiome revealed by metagenomics and culture.</title>
        <authorList>
            <person name="Gilroy R."/>
            <person name="Ravi A."/>
            <person name="Getino M."/>
            <person name="Pursley I."/>
            <person name="Horton D.L."/>
            <person name="Alikhan N.F."/>
            <person name="Baker D."/>
            <person name="Gharbi K."/>
            <person name="Hall N."/>
            <person name="Watson M."/>
            <person name="Adriaenssens E.M."/>
            <person name="Foster-Nyarko E."/>
            <person name="Jarju S."/>
            <person name="Secka A."/>
            <person name="Antonio M."/>
            <person name="Oren A."/>
            <person name="Chaudhuri R.R."/>
            <person name="La Ragione R."/>
            <person name="Hildebrand F."/>
            <person name="Pallen M.J."/>
        </authorList>
    </citation>
    <scope>NUCLEOTIDE SEQUENCE</scope>
    <source>
        <strain evidence="1">CHK124-7917</strain>
    </source>
</reference>
<dbReference type="RefSeq" id="WP_274958486.1">
    <property type="nucleotide sequence ID" value="NZ_DYWQ01000016.1"/>
</dbReference>